<feature type="compositionally biased region" description="Basic and acidic residues" evidence="2">
    <location>
        <begin position="275"/>
        <end position="286"/>
    </location>
</feature>
<sequence length="805" mass="90036">MTSWLNHSYYAYNNIDLAWAPGRGLKGKDFKDYWEVEQGVSYIPLNRIVSAEQLRELEEGGYLDEETVPPQYKEVERPPPPVAPEPINSAPVLPPPPMNLQGVPLPPGLPSIFPGPDGGNGPAPVAPAPGPMPPFQLPPNMPAHMQGYPMGLPPGMPPMGMQLPPNAPPGMPPMPQMMPGPPGGPMPRFPMPPGFPMPGGMMQMMPRMEPPIQPSDDMEVESDEEHHRQPIEENEADKGALNLPLPSLPPAGAPELIGKPVEEKPERRRRGASRWGREEEAEKQPEQEWTAAADQNIQLQNHGDQGEAKRVNPESQEGENGGATKLPSLLDGISQFVPPPGPGGFGPPPMPGPGGPMGPIVDPRGPPMRMMGPPRPGMEFPGMMGPMHHGFNPRGPPMGGIPPPRGPMGDRPYITQEVKKMVMEKRWLFRQGNTQQANRLKNKLRKVTRKHANKYVERKVNHLFESKPSQWYNRIKRMTGKVEKGVDFGIDEDDVVTANSLNKHLGMFERFRMPMNGELQNIERELEELRELRRELFTLRLPDRERRERQAEIDERERYLLDVLRRKSGPGGPGMPPMGFRPRMERFEFRPRGGPGVRFGNNQWRAPGLSFEPREERSRLSISEDKGGRNFEERRALEQRVEENIDEIENKEVSEKVQNIPKVGPQPVIESVEQLPEEPLARPLEELAVQPLDTTSHEAAEISINTLAVDTRPVENATESFVPPPIFEPEVHTQPEPEMSQPLVKPIEDRPVNIPEPENILAQGQPFEQEMTMKPDELTSSNLVVESQQGSNDGVTEVTEEMKEE</sequence>
<evidence type="ECO:0000256" key="2">
    <source>
        <dbReference type="SAM" id="MobiDB-lite"/>
    </source>
</evidence>
<feature type="region of interest" description="Disordered" evidence="2">
    <location>
        <begin position="339"/>
        <end position="358"/>
    </location>
</feature>
<keyword evidence="1" id="KW-0175">Coiled coil</keyword>
<reference evidence="3" key="1">
    <citation type="submission" date="2023-07" db="EMBL/GenBank/DDBJ databases">
        <title>Chromosome-level genome assembly of Artemia franciscana.</title>
        <authorList>
            <person name="Jo E."/>
        </authorList>
    </citation>
    <scope>NUCLEOTIDE SEQUENCE</scope>
    <source>
        <tissue evidence="3">Whole body</tissue>
    </source>
</reference>
<feature type="compositionally biased region" description="Pro residues" evidence="2">
    <location>
        <begin position="339"/>
        <end position="356"/>
    </location>
</feature>
<feature type="region of interest" description="Disordered" evidence="2">
    <location>
        <begin position="748"/>
        <end position="805"/>
    </location>
</feature>
<feature type="coiled-coil region" evidence="1">
    <location>
        <begin position="512"/>
        <end position="539"/>
    </location>
</feature>
<keyword evidence="4" id="KW-1185">Reference proteome</keyword>
<feature type="region of interest" description="Disordered" evidence="2">
    <location>
        <begin position="302"/>
        <end position="333"/>
    </location>
</feature>
<comment type="caution">
    <text evidence="3">The sequence shown here is derived from an EMBL/GenBank/DDBJ whole genome shotgun (WGS) entry which is preliminary data.</text>
</comment>
<evidence type="ECO:0000313" key="4">
    <source>
        <dbReference type="Proteomes" id="UP001187531"/>
    </source>
</evidence>
<evidence type="ECO:0000256" key="1">
    <source>
        <dbReference type="SAM" id="Coils"/>
    </source>
</evidence>
<feature type="compositionally biased region" description="Pro residues" evidence="2">
    <location>
        <begin position="92"/>
        <end position="109"/>
    </location>
</feature>
<name>A0AA88HX28_ARTSF</name>
<feature type="compositionally biased region" description="Basic and acidic residues" evidence="2">
    <location>
        <begin position="612"/>
        <end position="624"/>
    </location>
</feature>
<feature type="compositionally biased region" description="Polar residues" evidence="2">
    <location>
        <begin position="778"/>
        <end position="794"/>
    </location>
</feature>
<feature type="region of interest" description="Disordered" evidence="2">
    <location>
        <begin position="60"/>
        <end position="127"/>
    </location>
</feature>
<protein>
    <submittedName>
        <fullName evidence="3">Uncharacterized protein</fullName>
    </submittedName>
</protein>
<gene>
    <name evidence="3" type="ORF">QYM36_010364</name>
</gene>
<feature type="region of interest" description="Disordered" evidence="2">
    <location>
        <begin position="205"/>
        <end position="289"/>
    </location>
</feature>
<dbReference type="AlphaFoldDB" id="A0AA88HX28"/>
<dbReference type="EMBL" id="JAVRJZ010000012">
    <property type="protein sequence ID" value="KAK2715761.1"/>
    <property type="molecule type" value="Genomic_DNA"/>
</dbReference>
<dbReference type="Proteomes" id="UP001187531">
    <property type="component" value="Unassembled WGS sequence"/>
</dbReference>
<accession>A0AA88HX28</accession>
<proteinExistence type="predicted"/>
<feature type="region of interest" description="Disordered" evidence="2">
    <location>
        <begin position="596"/>
        <end position="624"/>
    </location>
</feature>
<evidence type="ECO:0000313" key="3">
    <source>
        <dbReference type="EMBL" id="KAK2715761.1"/>
    </source>
</evidence>
<organism evidence="3 4">
    <name type="scientific">Artemia franciscana</name>
    <name type="common">Brine shrimp</name>
    <name type="synonym">Artemia sanfranciscana</name>
    <dbReference type="NCBI Taxonomy" id="6661"/>
    <lineage>
        <taxon>Eukaryota</taxon>
        <taxon>Metazoa</taxon>
        <taxon>Ecdysozoa</taxon>
        <taxon>Arthropoda</taxon>
        <taxon>Crustacea</taxon>
        <taxon>Branchiopoda</taxon>
        <taxon>Anostraca</taxon>
        <taxon>Artemiidae</taxon>
        <taxon>Artemia</taxon>
    </lineage>
</organism>